<feature type="domain" description="Integrase catalytic" evidence="1">
    <location>
        <begin position="232"/>
        <end position="408"/>
    </location>
</feature>
<accession>F8N7D5</accession>
<dbReference type="HOGENOM" id="CLU_640392_0_0_10"/>
<dbReference type="InterPro" id="IPR012337">
    <property type="entry name" value="RNaseH-like_sf"/>
</dbReference>
<organism evidence="2 3">
    <name type="scientific">Hallella multisaccharivorax DSM 17128</name>
    <dbReference type="NCBI Taxonomy" id="688246"/>
    <lineage>
        <taxon>Bacteria</taxon>
        <taxon>Pseudomonadati</taxon>
        <taxon>Bacteroidota</taxon>
        <taxon>Bacteroidia</taxon>
        <taxon>Bacteroidales</taxon>
        <taxon>Prevotellaceae</taxon>
        <taxon>Hallella</taxon>
    </lineage>
</organism>
<dbReference type="Pfam" id="PF01527">
    <property type="entry name" value="HTH_Tnp_1"/>
    <property type="match status" value="1"/>
</dbReference>
<dbReference type="PANTHER" id="PTHR46889:SF5">
    <property type="entry name" value="INTEGRASE PROTEIN"/>
    <property type="match status" value="1"/>
</dbReference>
<evidence type="ECO:0000313" key="3">
    <source>
        <dbReference type="Proteomes" id="UP000002772"/>
    </source>
</evidence>
<dbReference type="EMBL" id="GL945017">
    <property type="protein sequence ID" value="EGN56362.1"/>
    <property type="molecule type" value="Genomic_DNA"/>
</dbReference>
<dbReference type="Pfam" id="PF00665">
    <property type="entry name" value="rve"/>
    <property type="match status" value="1"/>
</dbReference>
<dbReference type="RefSeq" id="WP_007573439.1">
    <property type="nucleotide sequence ID" value="NZ_GL945017.1"/>
</dbReference>
<dbReference type="SUPFAM" id="SSF53098">
    <property type="entry name" value="Ribonuclease H-like"/>
    <property type="match status" value="1"/>
</dbReference>
<dbReference type="InterPro" id="IPR009057">
    <property type="entry name" value="Homeodomain-like_sf"/>
</dbReference>
<dbReference type="InterPro" id="IPR002514">
    <property type="entry name" value="Transposase_8"/>
</dbReference>
<dbReference type="PANTHER" id="PTHR46889">
    <property type="entry name" value="TRANSPOSASE INSF FOR INSERTION SEQUENCE IS3B-RELATED"/>
    <property type="match status" value="1"/>
</dbReference>
<dbReference type="Proteomes" id="UP000002772">
    <property type="component" value="Unassembled WGS sequence"/>
</dbReference>
<dbReference type="GO" id="GO:0015074">
    <property type="term" value="P:DNA integration"/>
    <property type="evidence" value="ECO:0007669"/>
    <property type="project" value="InterPro"/>
</dbReference>
<dbReference type="eggNOG" id="COG2801">
    <property type="taxonomic scope" value="Bacteria"/>
</dbReference>
<name>F8N7D5_9BACT</name>
<reference evidence="3" key="1">
    <citation type="journal article" date="2011" name="Stand. Genomic Sci.">
        <title>Non-contiguous finished genome sequence of the opportunistic oral pathogen Prevotella multisaccharivorax type strain (PPPA20).</title>
        <authorList>
            <person name="Pati A."/>
            <person name="Gronow S."/>
            <person name="Lu M."/>
            <person name="Lapidus A."/>
            <person name="Nolan M."/>
            <person name="Lucas S."/>
            <person name="Hammon N."/>
            <person name="Deshpande S."/>
            <person name="Cheng J.F."/>
            <person name="Tapia R."/>
            <person name="Han C."/>
            <person name="Goodwin L."/>
            <person name="Pitluck S."/>
            <person name="Liolios K."/>
            <person name="Pagani I."/>
            <person name="Mavromatis K."/>
            <person name="Mikhailova N."/>
            <person name="Huntemann M."/>
            <person name="Chen A."/>
            <person name="Palaniappan K."/>
            <person name="Land M."/>
            <person name="Hauser L."/>
            <person name="Detter J.C."/>
            <person name="Brambilla E.M."/>
            <person name="Rohde M."/>
            <person name="Goker M."/>
            <person name="Woyke T."/>
            <person name="Bristow J."/>
            <person name="Eisen J.A."/>
            <person name="Markowitz V."/>
            <person name="Hugenholtz P."/>
            <person name="Kyrpides N.C."/>
            <person name="Klenk H.P."/>
            <person name="Ivanova N."/>
        </authorList>
    </citation>
    <scope>NUCLEOTIDE SEQUENCE [LARGE SCALE GENOMIC DNA]</scope>
    <source>
        <strain evidence="3">DSM 17128</strain>
    </source>
</reference>
<dbReference type="GO" id="GO:0004803">
    <property type="term" value="F:transposase activity"/>
    <property type="evidence" value="ECO:0007669"/>
    <property type="project" value="InterPro"/>
</dbReference>
<evidence type="ECO:0000259" key="1">
    <source>
        <dbReference type="PROSITE" id="PS50994"/>
    </source>
</evidence>
<dbReference type="InterPro" id="IPR050900">
    <property type="entry name" value="Transposase_IS3/IS150/IS904"/>
</dbReference>
<proteinExistence type="predicted"/>
<dbReference type="GO" id="GO:0006313">
    <property type="term" value="P:DNA transposition"/>
    <property type="evidence" value="ECO:0007669"/>
    <property type="project" value="InterPro"/>
</dbReference>
<dbReference type="Gene3D" id="3.30.420.10">
    <property type="entry name" value="Ribonuclease H-like superfamily/Ribonuclease H"/>
    <property type="match status" value="1"/>
</dbReference>
<dbReference type="NCBIfam" id="NF033516">
    <property type="entry name" value="transpos_IS3"/>
    <property type="match status" value="1"/>
</dbReference>
<dbReference type="PROSITE" id="PS50994">
    <property type="entry name" value="INTEGRASE"/>
    <property type="match status" value="1"/>
</dbReference>
<dbReference type="InterPro" id="IPR048020">
    <property type="entry name" value="Transpos_IS3"/>
</dbReference>
<dbReference type="OrthoDB" id="9815231at2"/>
<dbReference type="SUPFAM" id="SSF46689">
    <property type="entry name" value="Homeodomain-like"/>
    <property type="match status" value="1"/>
</dbReference>
<sequence>MTRKTKVAKFPLSVKLGAIRDYYSDGSSITAVARKWNIVRTTLSNWLKSCPVDAKELSLPMEVIDQYRMKHAELTNEEILQKRISDLEQALAYEKMRSRAFEKMIEIAEKEEGISILKKRWCQTVEALRSEYPDVTVETLCGLFGRKRQWFYKNRGKVISERQRRKLICANVEYYRWLCPRIGCVKLYIILRAELGEEITHGRDAFLHLLAEEGYILPKLKRRYTTDSDHPYHKYPNLIQSVDAKYVNHIWVADITYIWIVGDVLYLHLVTDVYSHAIIGWCLSETLEAENTVKALEMAIQTAGGDNLCGTIHHSDRGSQYACYAYVDLLRKHHIQISMTERYNPTDNAVAERQNGILKTEKLYLEDMFLNYEHAKLGIEKAIAFHNYQRPHMSIGMKIPMNVYRYEEPGKNLWKKTNGCSCPDEK</sequence>
<dbReference type="InterPro" id="IPR036397">
    <property type="entry name" value="RNaseH_sf"/>
</dbReference>
<dbReference type="InterPro" id="IPR001584">
    <property type="entry name" value="Integrase_cat-core"/>
</dbReference>
<keyword evidence="3" id="KW-1185">Reference proteome</keyword>
<protein>
    <submittedName>
        <fullName evidence="2">Integrase catalytic region</fullName>
    </submittedName>
</protein>
<dbReference type="AlphaFoldDB" id="F8N7D5"/>
<gene>
    <name evidence="2" type="ORF">Premu_0906</name>
</gene>
<dbReference type="GO" id="GO:0003677">
    <property type="term" value="F:DNA binding"/>
    <property type="evidence" value="ECO:0007669"/>
    <property type="project" value="InterPro"/>
</dbReference>
<evidence type="ECO:0000313" key="2">
    <source>
        <dbReference type="EMBL" id="EGN56362.1"/>
    </source>
</evidence>